<dbReference type="EMBL" id="HG793150">
    <property type="protein sequence ID" value="CRL26293.1"/>
    <property type="molecule type" value="Genomic_DNA"/>
</dbReference>
<gene>
    <name evidence="1" type="ORF">PCAMFM013_S017g000276</name>
</gene>
<dbReference type="AlphaFoldDB" id="A0A0G4PJD3"/>
<evidence type="ECO:0000313" key="1">
    <source>
        <dbReference type="EMBL" id="CRL26293.1"/>
    </source>
</evidence>
<organism evidence="1 2">
    <name type="scientific">Penicillium camemberti (strain FM 013)</name>
    <dbReference type="NCBI Taxonomy" id="1429867"/>
    <lineage>
        <taxon>Eukaryota</taxon>
        <taxon>Fungi</taxon>
        <taxon>Dikarya</taxon>
        <taxon>Ascomycota</taxon>
        <taxon>Pezizomycotina</taxon>
        <taxon>Eurotiomycetes</taxon>
        <taxon>Eurotiomycetidae</taxon>
        <taxon>Eurotiales</taxon>
        <taxon>Aspergillaceae</taxon>
        <taxon>Penicillium</taxon>
    </lineage>
</organism>
<dbReference type="InterPro" id="IPR008972">
    <property type="entry name" value="Cupredoxin"/>
</dbReference>
<proteinExistence type="predicted"/>
<accession>A0A0G4PJD3</accession>
<dbReference type="Gene3D" id="2.60.40.420">
    <property type="entry name" value="Cupredoxins - blue copper proteins"/>
    <property type="match status" value="1"/>
</dbReference>
<name>A0A0G4PJD3_PENC3</name>
<protein>
    <submittedName>
        <fullName evidence="1">Str. FM013</fullName>
    </submittedName>
</protein>
<dbReference type="SUPFAM" id="SSF49503">
    <property type="entry name" value="Cupredoxins"/>
    <property type="match status" value="1"/>
</dbReference>
<dbReference type="Proteomes" id="UP000053732">
    <property type="component" value="Unassembled WGS sequence"/>
</dbReference>
<keyword evidence="2" id="KW-1185">Reference proteome</keyword>
<evidence type="ECO:0000313" key="2">
    <source>
        <dbReference type="Proteomes" id="UP000053732"/>
    </source>
</evidence>
<reference evidence="1 2" key="1">
    <citation type="journal article" date="2014" name="Nat. Commun.">
        <title>Multiple recent horizontal transfers of a large genomic region in cheese making fungi.</title>
        <authorList>
            <person name="Cheeseman K."/>
            <person name="Ropars J."/>
            <person name="Renault P."/>
            <person name="Dupont J."/>
            <person name="Gouzy J."/>
            <person name="Branca A."/>
            <person name="Abraham A.L."/>
            <person name="Ceppi M."/>
            <person name="Conseiller E."/>
            <person name="Debuchy R."/>
            <person name="Malagnac F."/>
            <person name="Goarin A."/>
            <person name="Silar P."/>
            <person name="Lacoste S."/>
            <person name="Sallet E."/>
            <person name="Bensimon A."/>
            <person name="Giraud T."/>
            <person name="Brygoo Y."/>
        </authorList>
    </citation>
    <scope>NUCLEOTIDE SEQUENCE [LARGE SCALE GENOMIC DNA]</scope>
    <source>
        <strain evidence="2">FM 013</strain>
    </source>
</reference>
<sequence length="91" mass="10144">MKRQLHRRVSPEEKIEVHFDPSDSVSQVFLCNPGDPSGFVPTTEESVRITTKPIKIPPKTVVTLNNTNPIWYYDGQIGHCQAGMVGITNPP</sequence>